<comment type="caution">
    <text evidence="1">The sequence shown here is derived from an EMBL/GenBank/DDBJ whole genome shotgun (WGS) entry which is preliminary data.</text>
</comment>
<sequence>MSNRRQPTAVRFLSDDDINKNLNRLDNENILKDKNFNFNIADVTDSGNSYVDVYVDAEAVAKARQAQRRRQRQTDIL</sequence>
<gene>
    <name evidence="1" type="ORF">KS407_13600</name>
</gene>
<organism evidence="1 2">
    <name type="scientific">Evansella alkalicola</name>
    <dbReference type="NCBI Taxonomy" id="745819"/>
    <lineage>
        <taxon>Bacteria</taxon>
        <taxon>Bacillati</taxon>
        <taxon>Bacillota</taxon>
        <taxon>Bacilli</taxon>
        <taxon>Bacillales</taxon>
        <taxon>Bacillaceae</taxon>
        <taxon>Evansella</taxon>
    </lineage>
</organism>
<name>A0ABS6JV87_9BACI</name>
<dbReference type="RefSeq" id="WP_088074820.1">
    <property type="nucleotide sequence ID" value="NZ_JAHQCR010000053.1"/>
</dbReference>
<accession>A0ABS6JV87</accession>
<reference evidence="1 2" key="1">
    <citation type="submission" date="2021-06" db="EMBL/GenBank/DDBJ databases">
        <title>Bacillus sp. RD4P76, an endophyte from a halophyte.</title>
        <authorList>
            <person name="Sun J.-Q."/>
        </authorList>
    </citation>
    <scope>NUCLEOTIDE SEQUENCE [LARGE SCALE GENOMIC DNA]</scope>
    <source>
        <strain evidence="1 2">JCM 17098</strain>
    </source>
</reference>
<evidence type="ECO:0000313" key="1">
    <source>
        <dbReference type="EMBL" id="MBU9722464.1"/>
    </source>
</evidence>
<protein>
    <submittedName>
        <fullName evidence="1">Uncharacterized protein</fullName>
    </submittedName>
</protein>
<evidence type="ECO:0000313" key="2">
    <source>
        <dbReference type="Proteomes" id="UP000790580"/>
    </source>
</evidence>
<keyword evidence="2" id="KW-1185">Reference proteome</keyword>
<dbReference type="Proteomes" id="UP000790580">
    <property type="component" value="Unassembled WGS sequence"/>
</dbReference>
<proteinExistence type="predicted"/>
<dbReference type="EMBL" id="JAHQCR010000053">
    <property type="protein sequence ID" value="MBU9722464.1"/>
    <property type="molecule type" value="Genomic_DNA"/>
</dbReference>